<feature type="coiled-coil region" evidence="1">
    <location>
        <begin position="292"/>
        <end position="323"/>
    </location>
</feature>
<dbReference type="AlphaFoldDB" id="A0AA88RXN1"/>
<sequence>MAPLGNDASSPSKATIDTPSDLYIICILSPCFSRNSKFSYQGSTYDQYCNETLRHPPMAYLFPSRSTVTNEEFNMFHTIDRELFTRLILNLGRDPAESIQVMAFLLWLEKVGHGRNLVNKLLSWPLTLVNGLADECVACLKCAQTDEFFFREGDDLALLQSLTEIGLSLNYFHENRIGLVRGVTRIVTEICARAFNDILRQNFGNMFTNVPVLVAPHEDAGQVVPLEDNGSGHGPVLGVPFIPPIRFVPHLGFGGAENNAPNFLPTSEVHGIAPVKTVAFPSPALAFGSFHAYDLENQREVLNDELDEMLERISLTVSEEEKEVPSDDRTIFLTFSKGYPISESEVRDFFSRKFGDFIEDLYMQEVSPGDQALYARLVARSASVIDLVVDREEGKSKYSINGKHIWARKYVKKNTKSPPRKTSPPPQPTSSPAAAPQP</sequence>
<dbReference type="EMBL" id="JAVXUO010000282">
    <property type="protein sequence ID" value="KAK2993714.1"/>
    <property type="molecule type" value="Genomic_DNA"/>
</dbReference>
<gene>
    <name evidence="3" type="ORF">RJ640_003713</name>
</gene>
<dbReference type="Proteomes" id="UP001187471">
    <property type="component" value="Unassembled WGS sequence"/>
</dbReference>
<keyword evidence="4" id="KW-1185">Reference proteome</keyword>
<evidence type="ECO:0000256" key="2">
    <source>
        <dbReference type="SAM" id="MobiDB-lite"/>
    </source>
</evidence>
<comment type="caution">
    <text evidence="3">The sequence shown here is derived from an EMBL/GenBank/DDBJ whole genome shotgun (WGS) entry which is preliminary data.</text>
</comment>
<dbReference type="PANTHER" id="PTHR33527:SF28">
    <property type="entry name" value="GB|AAD43168.1"/>
    <property type="match status" value="1"/>
</dbReference>
<evidence type="ECO:0000313" key="4">
    <source>
        <dbReference type="Proteomes" id="UP001187471"/>
    </source>
</evidence>
<evidence type="ECO:0000313" key="3">
    <source>
        <dbReference type="EMBL" id="KAK2993714.1"/>
    </source>
</evidence>
<evidence type="ECO:0000256" key="1">
    <source>
        <dbReference type="SAM" id="Coils"/>
    </source>
</evidence>
<name>A0AA88RXN1_9ASTE</name>
<proteinExistence type="predicted"/>
<feature type="compositionally biased region" description="Pro residues" evidence="2">
    <location>
        <begin position="421"/>
        <end position="438"/>
    </location>
</feature>
<organism evidence="3 4">
    <name type="scientific">Escallonia rubra</name>
    <dbReference type="NCBI Taxonomy" id="112253"/>
    <lineage>
        <taxon>Eukaryota</taxon>
        <taxon>Viridiplantae</taxon>
        <taxon>Streptophyta</taxon>
        <taxon>Embryophyta</taxon>
        <taxon>Tracheophyta</taxon>
        <taxon>Spermatophyta</taxon>
        <taxon>Magnoliopsida</taxon>
        <taxon>eudicotyledons</taxon>
        <taxon>Gunneridae</taxon>
        <taxon>Pentapetalae</taxon>
        <taxon>asterids</taxon>
        <taxon>campanulids</taxon>
        <taxon>Escalloniales</taxon>
        <taxon>Escalloniaceae</taxon>
        <taxon>Escallonia</taxon>
    </lineage>
</organism>
<feature type="compositionally biased region" description="Basic residues" evidence="2">
    <location>
        <begin position="410"/>
        <end position="419"/>
    </location>
</feature>
<protein>
    <submittedName>
        <fullName evidence="3">Uncharacterized protein</fullName>
    </submittedName>
</protein>
<accession>A0AA88RXN1</accession>
<dbReference type="PANTHER" id="PTHR33527">
    <property type="entry name" value="OS07G0274300 PROTEIN"/>
    <property type="match status" value="1"/>
</dbReference>
<keyword evidence="1" id="KW-0175">Coiled coil</keyword>
<reference evidence="3" key="1">
    <citation type="submission" date="2022-12" db="EMBL/GenBank/DDBJ databases">
        <title>Draft genome assemblies for two species of Escallonia (Escalloniales).</title>
        <authorList>
            <person name="Chanderbali A."/>
            <person name="Dervinis C."/>
            <person name="Anghel I."/>
            <person name="Soltis D."/>
            <person name="Soltis P."/>
            <person name="Zapata F."/>
        </authorList>
    </citation>
    <scope>NUCLEOTIDE SEQUENCE</scope>
    <source>
        <strain evidence="3">UCBG92.1500</strain>
        <tissue evidence="3">Leaf</tissue>
    </source>
</reference>
<feature type="region of interest" description="Disordered" evidence="2">
    <location>
        <begin position="410"/>
        <end position="438"/>
    </location>
</feature>